<feature type="region of interest" description="Disordered" evidence="1">
    <location>
        <begin position="159"/>
        <end position="178"/>
    </location>
</feature>
<dbReference type="EMBL" id="MU005764">
    <property type="protein sequence ID" value="KAF2714443.1"/>
    <property type="molecule type" value="Genomic_DNA"/>
</dbReference>
<feature type="compositionally biased region" description="Low complexity" evidence="1">
    <location>
        <begin position="166"/>
        <end position="175"/>
    </location>
</feature>
<dbReference type="AlphaFoldDB" id="A0A6G1KP74"/>
<feature type="compositionally biased region" description="Basic and acidic residues" evidence="1">
    <location>
        <begin position="103"/>
        <end position="118"/>
    </location>
</feature>
<reference evidence="2" key="1">
    <citation type="journal article" date="2020" name="Stud. Mycol.">
        <title>101 Dothideomycetes genomes: a test case for predicting lifestyles and emergence of pathogens.</title>
        <authorList>
            <person name="Haridas S."/>
            <person name="Albert R."/>
            <person name="Binder M."/>
            <person name="Bloem J."/>
            <person name="Labutti K."/>
            <person name="Salamov A."/>
            <person name="Andreopoulos B."/>
            <person name="Baker S."/>
            <person name="Barry K."/>
            <person name="Bills G."/>
            <person name="Bluhm B."/>
            <person name="Cannon C."/>
            <person name="Castanera R."/>
            <person name="Culley D."/>
            <person name="Daum C."/>
            <person name="Ezra D."/>
            <person name="Gonzalez J."/>
            <person name="Henrissat B."/>
            <person name="Kuo A."/>
            <person name="Liang C."/>
            <person name="Lipzen A."/>
            <person name="Lutzoni F."/>
            <person name="Magnuson J."/>
            <person name="Mondo S."/>
            <person name="Nolan M."/>
            <person name="Ohm R."/>
            <person name="Pangilinan J."/>
            <person name="Park H.-J."/>
            <person name="Ramirez L."/>
            <person name="Alfaro M."/>
            <person name="Sun H."/>
            <person name="Tritt A."/>
            <person name="Yoshinaga Y."/>
            <person name="Zwiers L.-H."/>
            <person name="Turgeon B."/>
            <person name="Goodwin S."/>
            <person name="Spatafora J."/>
            <person name="Crous P."/>
            <person name="Grigoriev I."/>
        </authorList>
    </citation>
    <scope>NUCLEOTIDE SEQUENCE</scope>
    <source>
        <strain evidence="2">CBS 279.74</strain>
    </source>
</reference>
<evidence type="ECO:0000313" key="2">
    <source>
        <dbReference type="EMBL" id="KAF2714443.1"/>
    </source>
</evidence>
<feature type="region of interest" description="Disordered" evidence="1">
    <location>
        <begin position="103"/>
        <end position="124"/>
    </location>
</feature>
<sequence>MWSVYVVYYVLHMHSEATRIHDGVNLNPFTPLSLGILIRADAKLPTGITKSTKDAHRHRGKAAVSGGKTHANLSSHADIKESVQGSNHTLYLSLSFTFFRETKRERERKKEGKKEKKYSSPQTSIRFSSIHPSYRHSIHTHIYTVYTYTRTCPSPCNNPRLPTASPTQRPTTNTNTPPPLYHLHNATPIHILVRSKPVPLPSRTVP</sequence>
<evidence type="ECO:0000313" key="3">
    <source>
        <dbReference type="Proteomes" id="UP000799428"/>
    </source>
</evidence>
<dbReference type="Proteomes" id="UP000799428">
    <property type="component" value="Unassembled WGS sequence"/>
</dbReference>
<gene>
    <name evidence="2" type="ORF">K504DRAFT_3790</name>
</gene>
<name>A0A6G1KP74_9PLEO</name>
<organism evidence="2 3">
    <name type="scientific">Pleomassaria siparia CBS 279.74</name>
    <dbReference type="NCBI Taxonomy" id="1314801"/>
    <lineage>
        <taxon>Eukaryota</taxon>
        <taxon>Fungi</taxon>
        <taxon>Dikarya</taxon>
        <taxon>Ascomycota</taxon>
        <taxon>Pezizomycotina</taxon>
        <taxon>Dothideomycetes</taxon>
        <taxon>Pleosporomycetidae</taxon>
        <taxon>Pleosporales</taxon>
        <taxon>Pleomassariaceae</taxon>
        <taxon>Pleomassaria</taxon>
    </lineage>
</organism>
<keyword evidence="3" id="KW-1185">Reference proteome</keyword>
<proteinExistence type="predicted"/>
<protein>
    <submittedName>
        <fullName evidence="2">Uncharacterized protein</fullName>
    </submittedName>
</protein>
<evidence type="ECO:0000256" key="1">
    <source>
        <dbReference type="SAM" id="MobiDB-lite"/>
    </source>
</evidence>
<accession>A0A6G1KP74</accession>